<sequence length="81" mass="9382">TRSLFCFTCYEMVDMIDSIEKLGEPTVKKFCDKMCDQLYGHLGTVADECKKWIDENLDEIMDKLDNGWSAERVCTSLHFCS</sequence>
<comment type="caution">
    <text evidence="3">The sequence shown here is derived from an EMBL/GenBank/DDBJ whole genome shotgun (WGS) entry which is preliminary data.</text>
</comment>
<feature type="domain" description="Saposin B-type" evidence="2">
    <location>
        <begin position="2"/>
        <end position="81"/>
    </location>
</feature>
<proteinExistence type="predicted"/>
<evidence type="ECO:0000259" key="2">
    <source>
        <dbReference type="PROSITE" id="PS50015"/>
    </source>
</evidence>
<dbReference type="SMART" id="SM00741">
    <property type="entry name" value="SapB"/>
    <property type="match status" value="1"/>
</dbReference>
<name>A0AAV5W2P4_9BILA</name>
<gene>
    <name evidence="3" type="ORF">PFISCL1PPCAC_15912</name>
</gene>
<dbReference type="InterPro" id="IPR008139">
    <property type="entry name" value="SaposinB_dom"/>
</dbReference>
<dbReference type="Pfam" id="PF03489">
    <property type="entry name" value="SapB_2"/>
    <property type="match status" value="1"/>
</dbReference>
<dbReference type="InterPro" id="IPR008138">
    <property type="entry name" value="SapB_2"/>
</dbReference>
<evidence type="ECO:0000313" key="4">
    <source>
        <dbReference type="Proteomes" id="UP001432322"/>
    </source>
</evidence>
<feature type="non-terminal residue" evidence="3">
    <location>
        <position position="1"/>
    </location>
</feature>
<dbReference type="InterPro" id="IPR011001">
    <property type="entry name" value="Saposin-like"/>
</dbReference>
<dbReference type="EMBL" id="BTSY01000004">
    <property type="protein sequence ID" value="GMT24615.1"/>
    <property type="molecule type" value="Genomic_DNA"/>
</dbReference>
<dbReference type="Gene3D" id="1.10.225.10">
    <property type="entry name" value="Saposin-like"/>
    <property type="match status" value="1"/>
</dbReference>
<dbReference type="PROSITE" id="PS50015">
    <property type="entry name" value="SAP_B"/>
    <property type="match status" value="1"/>
</dbReference>
<dbReference type="Proteomes" id="UP001432322">
    <property type="component" value="Unassembled WGS sequence"/>
</dbReference>
<accession>A0AAV5W2P4</accession>
<protein>
    <recommendedName>
        <fullName evidence="2">Saposin B-type domain-containing protein</fullName>
    </recommendedName>
</protein>
<keyword evidence="4" id="KW-1185">Reference proteome</keyword>
<dbReference type="AlphaFoldDB" id="A0AAV5W2P4"/>
<reference evidence="3" key="1">
    <citation type="submission" date="2023-10" db="EMBL/GenBank/DDBJ databases">
        <title>Genome assembly of Pristionchus species.</title>
        <authorList>
            <person name="Yoshida K."/>
            <person name="Sommer R.J."/>
        </authorList>
    </citation>
    <scope>NUCLEOTIDE SEQUENCE</scope>
    <source>
        <strain evidence="3">RS5133</strain>
    </source>
</reference>
<keyword evidence="1" id="KW-1015">Disulfide bond</keyword>
<dbReference type="SUPFAM" id="SSF47862">
    <property type="entry name" value="Saposin"/>
    <property type="match status" value="1"/>
</dbReference>
<organism evidence="3 4">
    <name type="scientific">Pristionchus fissidentatus</name>
    <dbReference type="NCBI Taxonomy" id="1538716"/>
    <lineage>
        <taxon>Eukaryota</taxon>
        <taxon>Metazoa</taxon>
        <taxon>Ecdysozoa</taxon>
        <taxon>Nematoda</taxon>
        <taxon>Chromadorea</taxon>
        <taxon>Rhabditida</taxon>
        <taxon>Rhabditina</taxon>
        <taxon>Diplogasteromorpha</taxon>
        <taxon>Diplogasteroidea</taxon>
        <taxon>Neodiplogasteridae</taxon>
        <taxon>Pristionchus</taxon>
    </lineage>
</organism>
<evidence type="ECO:0000313" key="3">
    <source>
        <dbReference type="EMBL" id="GMT24615.1"/>
    </source>
</evidence>
<evidence type="ECO:0000256" key="1">
    <source>
        <dbReference type="ARBA" id="ARBA00023157"/>
    </source>
</evidence>